<evidence type="ECO:0000256" key="7">
    <source>
        <dbReference type="SAM" id="SignalP"/>
    </source>
</evidence>
<keyword evidence="3" id="KW-0378">Hydrolase</keyword>
<dbReference type="Pfam" id="PF00877">
    <property type="entry name" value="NLPC_P60"/>
    <property type="match status" value="1"/>
</dbReference>
<feature type="region of interest" description="Disordered" evidence="6">
    <location>
        <begin position="252"/>
        <end position="313"/>
    </location>
</feature>
<dbReference type="Gene3D" id="3.90.1720.10">
    <property type="entry name" value="endopeptidase domain like (from Nostoc punctiforme)"/>
    <property type="match status" value="1"/>
</dbReference>
<feature type="chain" id="PRO_5026932698" description="NlpC/P60 domain-containing protein" evidence="7">
    <location>
        <begin position="29"/>
        <end position="431"/>
    </location>
</feature>
<dbReference type="PANTHER" id="PTHR47053">
    <property type="entry name" value="MUREIN DD-ENDOPEPTIDASE MEPH-RELATED"/>
    <property type="match status" value="1"/>
</dbReference>
<dbReference type="InterPro" id="IPR051202">
    <property type="entry name" value="Peptidase_C40"/>
</dbReference>
<dbReference type="PROSITE" id="PS51935">
    <property type="entry name" value="NLPC_P60"/>
    <property type="match status" value="1"/>
</dbReference>
<organism evidence="9 10">
    <name type="scientific">Scrofimicrobium canadense</name>
    <dbReference type="NCBI Taxonomy" id="2652290"/>
    <lineage>
        <taxon>Bacteria</taxon>
        <taxon>Bacillati</taxon>
        <taxon>Actinomycetota</taxon>
        <taxon>Actinomycetes</taxon>
        <taxon>Actinomycetales</taxon>
        <taxon>Actinomycetaceae</taxon>
        <taxon>Scrofimicrobium</taxon>
    </lineage>
</organism>
<comment type="similarity">
    <text evidence="1">Belongs to the peptidase C40 family.</text>
</comment>
<sequence>MQNRRVLRVAAAATLLVGVMSAPMIAVAAPSEDDIAAAREAEQLAEMSVAQLEVQLATVRANADAALVTARVAAEDLNQAKVDLDVATQTEEKAKAEAQTAQEAFEAGRKELATVVQTTYRTGSGNLDSLAPYLSSNGLSDIEARQSVLSSFGQAVDAQLQEVLALQQVADVMAGTAEKARVAKEEAVAAVETRSNEAESASQEASAIQAQTEARYAAVIQELAVRRNTTVELETERQKAIEAEQQKAAEEAARARAAEIAAQQQAAEEQEQREAEEENTLVPETPSTPAPAPEPWYPPEPEPWTPPSTGSGAQGAINYAKQLLGAPYVWGGEGPGYDCSGLVTVAYRSVGIYLTHQSRSQYAETAKVSINSAAPGDLIFWSSNGSQSGIYHVAIYLGNNEIIEAPTFGVPVRVTSIYNWGSVMPYAGRVV</sequence>
<evidence type="ECO:0000259" key="8">
    <source>
        <dbReference type="PROSITE" id="PS51935"/>
    </source>
</evidence>
<keyword evidence="4" id="KW-0788">Thiol protease</keyword>
<comment type="caution">
    <text evidence="9">The sequence shown here is derived from an EMBL/GenBank/DDBJ whole genome shotgun (WGS) entry which is preliminary data.</text>
</comment>
<feature type="coiled-coil region" evidence="5">
    <location>
        <begin position="77"/>
        <end position="104"/>
    </location>
</feature>
<gene>
    <name evidence="9" type="ORF">FYJ24_05070</name>
</gene>
<feature type="compositionally biased region" description="Low complexity" evidence="6">
    <location>
        <begin position="258"/>
        <end position="267"/>
    </location>
</feature>
<protein>
    <recommendedName>
        <fullName evidence="8">NlpC/P60 domain-containing protein</fullName>
    </recommendedName>
</protein>
<dbReference type="Proteomes" id="UP000470875">
    <property type="component" value="Unassembled WGS sequence"/>
</dbReference>
<feature type="signal peptide" evidence="7">
    <location>
        <begin position="1"/>
        <end position="28"/>
    </location>
</feature>
<dbReference type="AlphaFoldDB" id="A0A6N7VQY1"/>
<dbReference type="GO" id="GO:0006508">
    <property type="term" value="P:proteolysis"/>
    <property type="evidence" value="ECO:0007669"/>
    <property type="project" value="UniProtKB-KW"/>
</dbReference>
<name>A0A6N7VQY1_9ACTO</name>
<evidence type="ECO:0000256" key="3">
    <source>
        <dbReference type="ARBA" id="ARBA00022801"/>
    </source>
</evidence>
<evidence type="ECO:0000256" key="5">
    <source>
        <dbReference type="SAM" id="Coils"/>
    </source>
</evidence>
<dbReference type="InterPro" id="IPR038765">
    <property type="entry name" value="Papain-like_cys_pep_sf"/>
</dbReference>
<evidence type="ECO:0000256" key="2">
    <source>
        <dbReference type="ARBA" id="ARBA00022670"/>
    </source>
</evidence>
<feature type="compositionally biased region" description="Pro residues" evidence="6">
    <location>
        <begin position="286"/>
        <end position="306"/>
    </location>
</feature>
<evidence type="ECO:0000256" key="4">
    <source>
        <dbReference type="ARBA" id="ARBA00022807"/>
    </source>
</evidence>
<proteinExistence type="inferred from homology"/>
<feature type="compositionally biased region" description="Acidic residues" evidence="6">
    <location>
        <begin position="268"/>
        <end position="279"/>
    </location>
</feature>
<keyword evidence="2" id="KW-0645">Protease</keyword>
<evidence type="ECO:0000256" key="6">
    <source>
        <dbReference type="SAM" id="MobiDB-lite"/>
    </source>
</evidence>
<evidence type="ECO:0000313" key="9">
    <source>
        <dbReference type="EMBL" id="MSS84147.1"/>
    </source>
</evidence>
<evidence type="ECO:0000313" key="10">
    <source>
        <dbReference type="Proteomes" id="UP000470875"/>
    </source>
</evidence>
<dbReference type="RefSeq" id="WP_154544235.1">
    <property type="nucleotide sequence ID" value="NZ_VULO01000005.1"/>
</dbReference>
<dbReference type="PANTHER" id="PTHR47053:SF1">
    <property type="entry name" value="MUREIN DD-ENDOPEPTIDASE MEPH-RELATED"/>
    <property type="match status" value="1"/>
</dbReference>
<reference evidence="9 10" key="1">
    <citation type="submission" date="2019-08" db="EMBL/GenBank/DDBJ databases">
        <title>In-depth cultivation of the pig gut microbiome towards novel bacterial diversity and tailored functional studies.</title>
        <authorList>
            <person name="Wylensek D."/>
            <person name="Hitch T.C.A."/>
            <person name="Clavel T."/>
        </authorList>
    </citation>
    <scope>NUCLEOTIDE SEQUENCE [LARGE SCALE GENOMIC DNA]</scope>
    <source>
        <strain evidence="9 10">WB03_NA08</strain>
    </source>
</reference>
<keyword evidence="7" id="KW-0732">Signal</keyword>
<dbReference type="EMBL" id="VULO01000005">
    <property type="protein sequence ID" value="MSS84147.1"/>
    <property type="molecule type" value="Genomic_DNA"/>
</dbReference>
<dbReference type="InterPro" id="IPR000064">
    <property type="entry name" value="NLP_P60_dom"/>
</dbReference>
<feature type="domain" description="NlpC/P60" evidence="8">
    <location>
        <begin position="310"/>
        <end position="431"/>
    </location>
</feature>
<accession>A0A6N7VQY1</accession>
<keyword evidence="5" id="KW-0175">Coiled coil</keyword>
<keyword evidence="10" id="KW-1185">Reference proteome</keyword>
<dbReference type="GO" id="GO:0008234">
    <property type="term" value="F:cysteine-type peptidase activity"/>
    <property type="evidence" value="ECO:0007669"/>
    <property type="project" value="UniProtKB-KW"/>
</dbReference>
<dbReference type="SUPFAM" id="SSF54001">
    <property type="entry name" value="Cysteine proteinases"/>
    <property type="match status" value="1"/>
</dbReference>
<evidence type="ECO:0000256" key="1">
    <source>
        <dbReference type="ARBA" id="ARBA00007074"/>
    </source>
</evidence>